<organism evidence="1">
    <name type="scientific">uncultured bacterium</name>
    <name type="common">gcode 4</name>
    <dbReference type="NCBI Taxonomy" id="1234023"/>
    <lineage>
        <taxon>Bacteria</taxon>
        <taxon>environmental samples</taxon>
    </lineage>
</organism>
<accession>K1Z4S3</accession>
<gene>
    <name evidence="1" type="ORF">ACD_71C00192G0003</name>
</gene>
<dbReference type="AlphaFoldDB" id="K1Z4S3"/>
<comment type="caution">
    <text evidence="1">The sequence shown here is derived from an EMBL/GenBank/DDBJ whole genome shotgun (WGS) entry which is preliminary data.</text>
</comment>
<sequence>MKINQENENQNKEYLYNYTRRMPHFNEKIQDIIVSPKIDLIRFSFSKQTNSISSLNNFFNKLNSITETKSKPLKQYKDGYNHSRIYNIKLNNRNYETILSECHNEQYMPYLWVVHDPEKSIMNDLDTYLSLLDQYNINSVEYAFDFSYKNINELYDFAKRTVLLAWRGKGLHLPYESTYYLNNNYSAWSKAGKIYRKMIPVGDGNEQEVLRLELTFKYYMFKRIGLKSCLDIMKIKVKDVIKYITWKQFNFNLFENKLIQKEYSRQAIDNLLLLFKQDIKNGFLFESNITANTYWKSNKYLKKHVFDNHFKEKFSGKSFWDKEEVYLDSSLIEV</sequence>
<evidence type="ECO:0000313" key="1">
    <source>
        <dbReference type="EMBL" id="EKD44261.1"/>
    </source>
</evidence>
<name>K1Z4S3_9BACT</name>
<reference evidence="1" key="1">
    <citation type="journal article" date="2012" name="Science">
        <title>Fermentation, hydrogen, and sulfur metabolism in multiple uncultivated bacterial phyla.</title>
        <authorList>
            <person name="Wrighton K.C."/>
            <person name="Thomas B.C."/>
            <person name="Sharon I."/>
            <person name="Miller C.S."/>
            <person name="Castelle C.J."/>
            <person name="VerBerkmoes N.C."/>
            <person name="Wilkins M.J."/>
            <person name="Hettich R.L."/>
            <person name="Lipton M.S."/>
            <person name="Williams K.H."/>
            <person name="Long P.E."/>
            <person name="Banfield J.F."/>
        </authorList>
    </citation>
    <scope>NUCLEOTIDE SEQUENCE [LARGE SCALE GENOMIC DNA]</scope>
</reference>
<dbReference type="EMBL" id="AMFJ01028923">
    <property type="protein sequence ID" value="EKD44261.1"/>
    <property type="molecule type" value="Genomic_DNA"/>
</dbReference>
<protein>
    <submittedName>
        <fullName evidence="1">Uncharacterized protein</fullName>
    </submittedName>
</protein>
<proteinExistence type="predicted"/>